<accession>A0A6A6B086</accession>
<evidence type="ECO:0000313" key="2">
    <source>
        <dbReference type="Proteomes" id="UP000799438"/>
    </source>
</evidence>
<dbReference type="Proteomes" id="UP000799438">
    <property type="component" value="Unassembled WGS sequence"/>
</dbReference>
<dbReference type="RefSeq" id="XP_033391839.1">
    <property type="nucleotide sequence ID" value="XM_033544531.1"/>
</dbReference>
<organism evidence="1 2">
    <name type="scientific">Aplosporella prunicola CBS 121167</name>
    <dbReference type="NCBI Taxonomy" id="1176127"/>
    <lineage>
        <taxon>Eukaryota</taxon>
        <taxon>Fungi</taxon>
        <taxon>Dikarya</taxon>
        <taxon>Ascomycota</taxon>
        <taxon>Pezizomycotina</taxon>
        <taxon>Dothideomycetes</taxon>
        <taxon>Dothideomycetes incertae sedis</taxon>
        <taxon>Botryosphaeriales</taxon>
        <taxon>Aplosporellaceae</taxon>
        <taxon>Aplosporella</taxon>
    </lineage>
</organism>
<evidence type="ECO:0000313" key="1">
    <source>
        <dbReference type="EMBL" id="KAF2136121.1"/>
    </source>
</evidence>
<dbReference type="AlphaFoldDB" id="A0A6A6B086"/>
<proteinExistence type="predicted"/>
<sequence>MEMTRTQACIHIISKSSFLVHCDLRYTANHISYTIRQKKLIPALGQHLYQPPSLLKRHPLYIRKRQNHIRIFDEEHLHHQHRHNTAEARVLAEAEGQ</sequence>
<dbReference type="EMBL" id="ML995533">
    <property type="protein sequence ID" value="KAF2136121.1"/>
    <property type="molecule type" value="Genomic_DNA"/>
</dbReference>
<dbReference type="GeneID" id="54302027"/>
<protein>
    <submittedName>
        <fullName evidence="1">Uncharacterized protein</fullName>
    </submittedName>
</protein>
<gene>
    <name evidence="1" type="ORF">K452DRAFT_322628</name>
</gene>
<keyword evidence="2" id="KW-1185">Reference proteome</keyword>
<name>A0A6A6B086_9PEZI</name>
<reference evidence="1" key="1">
    <citation type="journal article" date="2020" name="Stud. Mycol.">
        <title>101 Dothideomycetes genomes: a test case for predicting lifestyles and emergence of pathogens.</title>
        <authorList>
            <person name="Haridas S."/>
            <person name="Albert R."/>
            <person name="Binder M."/>
            <person name="Bloem J."/>
            <person name="Labutti K."/>
            <person name="Salamov A."/>
            <person name="Andreopoulos B."/>
            <person name="Baker S."/>
            <person name="Barry K."/>
            <person name="Bills G."/>
            <person name="Bluhm B."/>
            <person name="Cannon C."/>
            <person name="Castanera R."/>
            <person name="Culley D."/>
            <person name="Daum C."/>
            <person name="Ezra D."/>
            <person name="Gonzalez J."/>
            <person name="Henrissat B."/>
            <person name="Kuo A."/>
            <person name="Liang C."/>
            <person name="Lipzen A."/>
            <person name="Lutzoni F."/>
            <person name="Magnuson J."/>
            <person name="Mondo S."/>
            <person name="Nolan M."/>
            <person name="Ohm R."/>
            <person name="Pangilinan J."/>
            <person name="Park H.-J."/>
            <person name="Ramirez L."/>
            <person name="Alfaro M."/>
            <person name="Sun H."/>
            <person name="Tritt A."/>
            <person name="Yoshinaga Y."/>
            <person name="Zwiers L.-H."/>
            <person name="Turgeon B."/>
            <person name="Goodwin S."/>
            <person name="Spatafora J."/>
            <person name="Crous P."/>
            <person name="Grigoriev I."/>
        </authorList>
    </citation>
    <scope>NUCLEOTIDE SEQUENCE</scope>
    <source>
        <strain evidence="1">CBS 121167</strain>
    </source>
</reference>